<keyword evidence="5 11" id="KW-0812">Transmembrane</keyword>
<evidence type="ECO:0000256" key="2">
    <source>
        <dbReference type="ARBA" id="ARBA00004141"/>
    </source>
</evidence>
<evidence type="ECO:0000256" key="1">
    <source>
        <dbReference type="ARBA" id="ARBA00001947"/>
    </source>
</evidence>
<evidence type="ECO:0000256" key="5">
    <source>
        <dbReference type="ARBA" id="ARBA00022692"/>
    </source>
</evidence>
<dbReference type="InterPro" id="IPR036034">
    <property type="entry name" value="PDZ_sf"/>
</dbReference>
<dbReference type="PANTHER" id="PTHR42837">
    <property type="entry name" value="REGULATOR OF SIGMA-E PROTEASE RSEP"/>
    <property type="match status" value="1"/>
</dbReference>
<dbReference type="EMBL" id="DVHM01000108">
    <property type="protein sequence ID" value="HIR70978.1"/>
    <property type="molecule type" value="Genomic_DNA"/>
</dbReference>
<evidence type="ECO:0000256" key="10">
    <source>
        <dbReference type="ARBA" id="ARBA00023136"/>
    </source>
</evidence>
<reference evidence="13" key="1">
    <citation type="submission" date="2020-10" db="EMBL/GenBank/DDBJ databases">
        <authorList>
            <person name="Gilroy R."/>
        </authorList>
    </citation>
    <scope>NUCLEOTIDE SEQUENCE</scope>
    <source>
        <strain evidence="13">ChiSjej5B23-6657</strain>
    </source>
</reference>
<evidence type="ECO:0000256" key="8">
    <source>
        <dbReference type="ARBA" id="ARBA00022989"/>
    </source>
</evidence>
<feature type="domain" description="PDZ" evidence="12">
    <location>
        <begin position="119"/>
        <end position="148"/>
    </location>
</feature>
<evidence type="ECO:0000313" key="13">
    <source>
        <dbReference type="EMBL" id="HIR70978.1"/>
    </source>
</evidence>
<dbReference type="AlphaFoldDB" id="A0A9D1EA77"/>
<feature type="transmembrane region" description="Helical" evidence="11">
    <location>
        <begin position="264"/>
        <end position="288"/>
    </location>
</feature>
<evidence type="ECO:0000256" key="7">
    <source>
        <dbReference type="ARBA" id="ARBA00022833"/>
    </source>
</evidence>
<dbReference type="InterPro" id="IPR041489">
    <property type="entry name" value="PDZ_6"/>
</dbReference>
<comment type="caution">
    <text evidence="13">The sequence shown here is derived from an EMBL/GenBank/DDBJ whole genome shotgun (WGS) entry which is preliminary data.</text>
</comment>
<keyword evidence="4" id="KW-0645">Protease</keyword>
<keyword evidence="7 11" id="KW-0862">Zinc</keyword>
<dbReference type="CDD" id="cd23081">
    <property type="entry name" value="cpPDZ_EcRseP-like"/>
    <property type="match status" value="1"/>
</dbReference>
<dbReference type="Pfam" id="PF02163">
    <property type="entry name" value="Peptidase_M50"/>
    <property type="match status" value="1"/>
</dbReference>
<dbReference type="GO" id="GO:0016020">
    <property type="term" value="C:membrane"/>
    <property type="evidence" value="ECO:0007669"/>
    <property type="project" value="UniProtKB-SubCell"/>
</dbReference>
<proteinExistence type="inferred from homology"/>
<sequence>MNIILAIIIFSFIIIFHELGHFIMAKKNGIRVLEFCLGLGPTIFKVQKGETVYALNLLPFGGACMMEGEDSESDDERAFNKKTVWQRIQVVAAGPVFNFILAYLLAVLFIGIAGYDAPVIASVEEGYPAQEAGIEPGDRITKLNGYPVHFYSEIRLYNFFHPGEKVEVAYERGGEEHTVTLTPKYSEEAGSYLMGMNGSGEREKSGFFGTLAYGAYEVKFQVVSTFESLRMLVTGQLSLNDLSGPVGIVKTIGDAYEQSVQDGIYYVVVNMLSMTILLSANLGVMNLLPIPALDGGRLLFLIVEGIRRKKIDEELEGKIHLVGFALLMVLMVVVLFNDVRKIVFPMLSLVSVGTFW</sequence>
<keyword evidence="10 11" id="KW-0472">Membrane</keyword>
<comment type="similarity">
    <text evidence="3 11">Belongs to the peptidase M50B family.</text>
</comment>
<dbReference type="GO" id="GO:0004222">
    <property type="term" value="F:metalloendopeptidase activity"/>
    <property type="evidence" value="ECO:0007669"/>
    <property type="project" value="InterPro"/>
</dbReference>
<keyword evidence="8 11" id="KW-1133">Transmembrane helix</keyword>
<dbReference type="Gene3D" id="2.30.42.10">
    <property type="match status" value="1"/>
</dbReference>
<comment type="cofactor">
    <cofactor evidence="1 11">
        <name>Zn(2+)</name>
        <dbReference type="ChEBI" id="CHEBI:29105"/>
    </cofactor>
</comment>
<evidence type="ECO:0000256" key="4">
    <source>
        <dbReference type="ARBA" id="ARBA00022670"/>
    </source>
</evidence>
<dbReference type="InterPro" id="IPR008915">
    <property type="entry name" value="Peptidase_M50"/>
</dbReference>
<feature type="transmembrane region" description="Helical" evidence="11">
    <location>
        <begin position="317"/>
        <end position="336"/>
    </location>
</feature>
<dbReference type="GO" id="GO:0006508">
    <property type="term" value="P:proteolysis"/>
    <property type="evidence" value="ECO:0007669"/>
    <property type="project" value="UniProtKB-KW"/>
</dbReference>
<gene>
    <name evidence="13" type="primary">rseP</name>
    <name evidence="13" type="ORF">IAA55_06835</name>
</gene>
<evidence type="ECO:0000256" key="3">
    <source>
        <dbReference type="ARBA" id="ARBA00007931"/>
    </source>
</evidence>
<evidence type="ECO:0000256" key="9">
    <source>
        <dbReference type="ARBA" id="ARBA00023049"/>
    </source>
</evidence>
<name>A0A9D1EA77_9FIRM</name>
<dbReference type="SUPFAM" id="SSF50156">
    <property type="entry name" value="PDZ domain-like"/>
    <property type="match status" value="1"/>
</dbReference>
<keyword evidence="6 11" id="KW-0378">Hydrolase</keyword>
<dbReference type="Proteomes" id="UP000823912">
    <property type="component" value="Unassembled WGS sequence"/>
</dbReference>
<organism evidence="13 14">
    <name type="scientific">Candidatus Pullilachnospira gallistercoris</name>
    <dbReference type="NCBI Taxonomy" id="2840911"/>
    <lineage>
        <taxon>Bacteria</taxon>
        <taxon>Bacillati</taxon>
        <taxon>Bacillota</taxon>
        <taxon>Clostridia</taxon>
        <taxon>Lachnospirales</taxon>
        <taxon>Lachnospiraceae</taxon>
        <taxon>Lachnospiraceae incertae sedis</taxon>
        <taxon>Candidatus Pullilachnospira</taxon>
    </lineage>
</organism>
<evidence type="ECO:0000313" key="14">
    <source>
        <dbReference type="Proteomes" id="UP000823912"/>
    </source>
</evidence>
<dbReference type="SMART" id="SM00228">
    <property type="entry name" value="PDZ"/>
    <property type="match status" value="1"/>
</dbReference>
<feature type="transmembrane region" description="Helical" evidence="11">
    <location>
        <begin position="6"/>
        <end position="25"/>
    </location>
</feature>
<dbReference type="Pfam" id="PF17820">
    <property type="entry name" value="PDZ_6"/>
    <property type="match status" value="1"/>
</dbReference>
<feature type="transmembrane region" description="Helical" evidence="11">
    <location>
        <begin position="90"/>
        <end position="115"/>
    </location>
</feature>
<dbReference type="InterPro" id="IPR001478">
    <property type="entry name" value="PDZ"/>
</dbReference>
<evidence type="ECO:0000259" key="12">
    <source>
        <dbReference type="PROSITE" id="PS50106"/>
    </source>
</evidence>
<dbReference type="CDD" id="cd06163">
    <property type="entry name" value="S2P-M50_PDZ_RseP-like"/>
    <property type="match status" value="1"/>
</dbReference>
<comment type="subcellular location">
    <subcellularLocation>
        <location evidence="2">Membrane</location>
        <topology evidence="2">Multi-pass membrane protein</topology>
    </subcellularLocation>
</comment>
<reference evidence="13" key="2">
    <citation type="journal article" date="2021" name="PeerJ">
        <title>Extensive microbial diversity within the chicken gut microbiome revealed by metagenomics and culture.</title>
        <authorList>
            <person name="Gilroy R."/>
            <person name="Ravi A."/>
            <person name="Getino M."/>
            <person name="Pursley I."/>
            <person name="Horton D.L."/>
            <person name="Alikhan N.F."/>
            <person name="Baker D."/>
            <person name="Gharbi K."/>
            <person name="Hall N."/>
            <person name="Watson M."/>
            <person name="Adriaenssens E.M."/>
            <person name="Foster-Nyarko E."/>
            <person name="Jarju S."/>
            <person name="Secka A."/>
            <person name="Antonio M."/>
            <person name="Oren A."/>
            <person name="Chaudhuri R.R."/>
            <person name="La Ragione R."/>
            <person name="Hildebrand F."/>
            <person name="Pallen M.J."/>
        </authorList>
    </citation>
    <scope>NUCLEOTIDE SEQUENCE</scope>
    <source>
        <strain evidence="13">ChiSjej5B23-6657</strain>
    </source>
</reference>
<dbReference type="EC" id="3.4.24.-" evidence="11"/>
<dbReference type="InterPro" id="IPR004387">
    <property type="entry name" value="Pept_M50_Zn"/>
</dbReference>
<dbReference type="NCBIfam" id="TIGR00054">
    <property type="entry name" value="RIP metalloprotease RseP"/>
    <property type="match status" value="1"/>
</dbReference>
<keyword evidence="9 11" id="KW-0482">Metalloprotease</keyword>
<dbReference type="PANTHER" id="PTHR42837:SF2">
    <property type="entry name" value="MEMBRANE METALLOPROTEASE ARASP2, CHLOROPLASTIC-RELATED"/>
    <property type="match status" value="1"/>
</dbReference>
<evidence type="ECO:0000256" key="11">
    <source>
        <dbReference type="RuleBase" id="RU362031"/>
    </source>
</evidence>
<evidence type="ECO:0000256" key="6">
    <source>
        <dbReference type="ARBA" id="ARBA00022801"/>
    </source>
</evidence>
<keyword evidence="11" id="KW-0479">Metal-binding</keyword>
<protein>
    <recommendedName>
        <fullName evidence="11">Zinc metalloprotease</fullName>
        <ecNumber evidence="11">3.4.24.-</ecNumber>
    </recommendedName>
</protein>
<dbReference type="PROSITE" id="PS50106">
    <property type="entry name" value="PDZ"/>
    <property type="match status" value="1"/>
</dbReference>
<accession>A0A9D1EA77</accession>
<dbReference type="GO" id="GO:0046872">
    <property type="term" value="F:metal ion binding"/>
    <property type="evidence" value="ECO:0007669"/>
    <property type="project" value="UniProtKB-KW"/>
</dbReference>